<reference evidence="3 4" key="1">
    <citation type="submission" date="2017-10" db="EMBL/GenBank/DDBJ databases">
        <title>Analysis of the genome sequences of Rhizobium populations associated to common bean (phaseolus vulgaris).</title>
        <authorList>
            <person name="Bustos P."/>
            <person name="Santamaria R.I."/>
            <person name="Miranda-Sanchez F."/>
            <person name="Perez-Carrascal O."/>
            <person name="Juarez S."/>
            <person name="Lozano L."/>
            <person name="Martinez-Flores I."/>
            <person name="Vinuesa P."/>
            <person name="Martinez-Romero E."/>
            <person name="Cevallos M.A."/>
            <person name="Romero D."/>
            <person name="Davila G."/>
            <person name="Gonzalez V."/>
        </authorList>
    </citation>
    <scope>NUCLEOTIDE SEQUENCE [LARGE SCALE GENOMIC DNA]</scope>
    <source>
        <strain evidence="3 4">NXT3</strain>
        <plasmid evidence="4">Plasmid psfrenxt3c</plasmid>
    </source>
</reference>
<feature type="transmembrane region" description="Helical" evidence="1">
    <location>
        <begin position="66"/>
        <end position="85"/>
    </location>
</feature>
<name>A0A2L0HFK4_RHIFR</name>
<sequence length="457" mass="49908">MTKRHLGLVACAVPGLYLLLSPVYALLHYQLFAAEPPHFVRYVLIPGVLGAAVIAIGLIAKPRISVLVGIWASSMLLGLFLFEAMHTVSVVSVRLEMLGQLSEAQAETLRRNKNIVPGFTLRSLNRLSGTDELPEALLSGFPATQVVLCTSKDGIVSYTADRYGFNNPDDVYSRRLDLMLLGDSFVEGFCLPPGEDLASSVRAGGATTASIGIRGNGPLVELAMLGRFGELLRPRHVMMVFVEGNDWENLERELAVPWLRQALSPDANFGLQSTAQATMREARSILAERKNAPVTSVDLLTRTSLLRNFVALQQTLARLGLVYPKIAGDRPEFRKILHRAKELAKGWGGTFTLVYVPRMDRFIGPFSSDRPFDPLRRRVLDAAAAEGIPVLDLHEAIRAQPDPILLYAPDAHFSRAGAKFVAKEILRSIAVKETGLPITAAIKRPCGEACLPPMATP</sequence>
<feature type="domain" description="SGNH hydrolase-type esterase" evidence="2">
    <location>
        <begin position="180"/>
        <end position="419"/>
    </location>
</feature>
<dbReference type="RefSeq" id="WP_104841205.1">
    <property type="nucleotide sequence ID" value="NZ_CP024310.1"/>
</dbReference>
<dbReference type="SUPFAM" id="SSF52266">
    <property type="entry name" value="SGNH hydrolase"/>
    <property type="match status" value="1"/>
</dbReference>
<dbReference type="Proteomes" id="UP000239340">
    <property type="component" value="Plasmid pSfreNXT3c"/>
</dbReference>
<proteinExistence type="predicted"/>
<evidence type="ECO:0000313" key="4">
    <source>
        <dbReference type="Proteomes" id="UP000239340"/>
    </source>
</evidence>
<evidence type="ECO:0000256" key="1">
    <source>
        <dbReference type="SAM" id="Phobius"/>
    </source>
</evidence>
<evidence type="ECO:0000313" key="3">
    <source>
        <dbReference type="EMBL" id="AUX80281.1"/>
    </source>
</evidence>
<feature type="transmembrane region" description="Helical" evidence="1">
    <location>
        <begin position="7"/>
        <end position="27"/>
    </location>
</feature>
<dbReference type="AlphaFoldDB" id="A0A2L0HFK4"/>
<dbReference type="InterPro" id="IPR013830">
    <property type="entry name" value="SGNH_hydro"/>
</dbReference>
<keyword evidence="1" id="KW-1133">Transmembrane helix</keyword>
<dbReference type="InterPro" id="IPR036514">
    <property type="entry name" value="SGNH_hydro_sf"/>
</dbReference>
<accession>A0A2L0HFK4</accession>
<dbReference type="GO" id="GO:0016788">
    <property type="term" value="F:hydrolase activity, acting on ester bonds"/>
    <property type="evidence" value="ECO:0007669"/>
    <property type="project" value="UniProtKB-ARBA"/>
</dbReference>
<protein>
    <submittedName>
        <fullName evidence="3">SGNH family esterase protein</fullName>
    </submittedName>
</protein>
<evidence type="ECO:0000259" key="2">
    <source>
        <dbReference type="Pfam" id="PF13472"/>
    </source>
</evidence>
<feature type="transmembrane region" description="Helical" evidence="1">
    <location>
        <begin position="39"/>
        <end position="59"/>
    </location>
</feature>
<organism evidence="3 4">
    <name type="scientific">Rhizobium fredii</name>
    <name type="common">Sinorhizobium fredii</name>
    <dbReference type="NCBI Taxonomy" id="380"/>
    <lineage>
        <taxon>Bacteria</taxon>
        <taxon>Pseudomonadati</taxon>
        <taxon>Pseudomonadota</taxon>
        <taxon>Alphaproteobacteria</taxon>
        <taxon>Hyphomicrobiales</taxon>
        <taxon>Rhizobiaceae</taxon>
        <taxon>Sinorhizobium/Ensifer group</taxon>
        <taxon>Sinorhizobium</taxon>
    </lineage>
</organism>
<dbReference type="Pfam" id="PF13472">
    <property type="entry name" value="Lipase_GDSL_2"/>
    <property type="match status" value="1"/>
</dbReference>
<keyword evidence="1" id="KW-0472">Membrane</keyword>
<dbReference type="Gene3D" id="3.40.50.1110">
    <property type="entry name" value="SGNH hydrolase"/>
    <property type="match status" value="1"/>
</dbReference>
<keyword evidence="3" id="KW-0614">Plasmid</keyword>
<geneLocation type="plasmid" evidence="4">
    <name>psfrenxt3c</name>
</geneLocation>
<dbReference type="EMBL" id="CP024310">
    <property type="protein sequence ID" value="AUX80281.1"/>
    <property type="molecule type" value="Genomic_DNA"/>
</dbReference>
<gene>
    <name evidence="3" type="ORF">NXT3_PC01125</name>
</gene>
<keyword evidence="1" id="KW-0812">Transmembrane</keyword>